<evidence type="ECO:0000313" key="2">
    <source>
        <dbReference type="EMBL" id="ASP22792.1"/>
    </source>
</evidence>
<dbReference type="Proteomes" id="UP000203589">
    <property type="component" value="Chromosome"/>
</dbReference>
<protein>
    <recommendedName>
        <fullName evidence="1">YjiS-like domain-containing protein</fullName>
    </recommendedName>
</protein>
<dbReference type="AlphaFoldDB" id="A0A222E9E8"/>
<dbReference type="EMBL" id="CP022540">
    <property type="protein sequence ID" value="ASP22792.1"/>
    <property type="molecule type" value="Genomic_DNA"/>
</dbReference>
<accession>A0A222E9E8</accession>
<evidence type="ECO:0000259" key="1">
    <source>
        <dbReference type="Pfam" id="PF06568"/>
    </source>
</evidence>
<keyword evidence="3" id="KW-1185">Reference proteome</keyword>
<name>A0A222E9E8_9RHOB</name>
<reference evidence="2 3" key="1">
    <citation type="submission" date="2017-07" db="EMBL/GenBank/DDBJ databases">
        <title>Genome Sequence of Antarctobacter heliothermus Strain SMS3 Isolated from a culture of the Diatom Skeletonema marinoi.</title>
        <authorList>
            <person name="Topel M."/>
            <person name="Pinder M.I.M."/>
            <person name="Johansson O.N."/>
            <person name="Kourtchenko O."/>
            <person name="Godhe A."/>
            <person name="Clarke A.K."/>
        </authorList>
    </citation>
    <scope>NUCLEOTIDE SEQUENCE [LARGE SCALE GENOMIC DNA]</scope>
    <source>
        <strain evidence="2 3">SMS3</strain>
    </source>
</reference>
<dbReference type="Pfam" id="PF06568">
    <property type="entry name" value="YjiS-like"/>
    <property type="match status" value="1"/>
</dbReference>
<proteinExistence type="predicted"/>
<sequence length="72" mass="7798">MALATANITKAHGGLGARFANLVEALQARAARRKIYRETYSELASLSNRDLADLGLARSEIGRIAWQAANEI</sequence>
<feature type="domain" description="YjiS-like" evidence="1">
    <location>
        <begin position="28"/>
        <end position="61"/>
    </location>
</feature>
<dbReference type="KEGG" id="aht:ANTHELSMS3_04188"/>
<dbReference type="InterPro" id="IPR009506">
    <property type="entry name" value="YjiS-like"/>
</dbReference>
<organism evidence="2 3">
    <name type="scientific">Antarctobacter heliothermus</name>
    <dbReference type="NCBI Taxonomy" id="74033"/>
    <lineage>
        <taxon>Bacteria</taxon>
        <taxon>Pseudomonadati</taxon>
        <taxon>Pseudomonadota</taxon>
        <taxon>Alphaproteobacteria</taxon>
        <taxon>Rhodobacterales</taxon>
        <taxon>Roseobacteraceae</taxon>
        <taxon>Antarctobacter</taxon>
    </lineage>
</organism>
<gene>
    <name evidence="2" type="ORF">ANTHELSMS3_04188</name>
</gene>
<dbReference type="RefSeq" id="WP_094036503.1">
    <property type="nucleotide sequence ID" value="NZ_CP022540.1"/>
</dbReference>
<dbReference type="OrthoDB" id="8244198at2"/>
<evidence type="ECO:0000313" key="3">
    <source>
        <dbReference type="Proteomes" id="UP000203589"/>
    </source>
</evidence>